<dbReference type="EMBL" id="JAGDFL010000104">
    <property type="protein sequence ID" value="KAG7397687.1"/>
    <property type="molecule type" value="Genomic_DNA"/>
</dbReference>
<evidence type="ECO:0000256" key="1">
    <source>
        <dbReference type="SAM" id="MobiDB-lite"/>
    </source>
</evidence>
<dbReference type="AlphaFoldDB" id="A0A8T1WV28"/>
<keyword evidence="3" id="KW-1185">Reference proteome</keyword>
<gene>
    <name evidence="2" type="ORF">PHYBOEH_000373</name>
</gene>
<reference evidence="2" key="1">
    <citation type="submission" date="2021-02" db="EMBL/GenBank/DDBJ databases">
        <authorList>
            <person name="Palmer J.M."/>
        </authorList>
    </citation>
    <scope>NUCLEOTIDE SEQUENCE</scope>
    <source>
        <strain evidence="2">SCRP23</strain>
    </source>
</reference>
<proteinExistence type="predicted"/>
<evidence type="ECO:0000313" key="3">
    <source>
        <dbReference type="Proteomes" id="UP000693981"/>
    </source>
</evidence>
<sequence>MAAQACNGPLFYNRHKSVTRDGRLTYPGGEQNLGGGGWFRWREVKMIDDQGDSIPMPQDGLEGVYTTGPNGRVHQLTLYTYYHHSKRTFNELLRGVRGVKIDPDRPLSPTNVRWSDEVPPPVQGAPAQEDLPALYGELMRGFQRLSLEVEEIKQRMRADEQDEESQG</sequence>
<comment type="caution">
    <text evidence="2">The sequence shown here is derived from an EMBL/GenBank/DDBJ whole genome shotgun (WGS) entry which is preliminary data.</text>
</comment>
<evidence type="ECO:0000313" key="2">
    <source>
        <dbReference type="EMBL" id="KAG7397687.1"/>
    </source>
</evidence>
<protein>
    <submittedName>
        <fullName evidence="2">Uncharacterized protein</fullName>
    </submittedName>
</protein>
<dbReference type="Proteomes" id="UP000693981">
    <property type="component" value="Unassembled WGS sequence"/>
</dbReference>
<accession>A0A8T1WV28</accession>
<feature type="region of interest" description="Disordered" evidence="1">
    <location>
        <begin position="107"/>
        <end position="128"/>
    </location>
</feature>
<name>A0A8T1WV28_9STRA</name>
<organism evidence="2 3">
    <name type="scientific">Phytophthora boehmeriae</name>
    <dbReference type="NCBI Taxonomy" id="109152"/>
    <lineage>
        <taxon>Eukaryota</taxon>
        <taxon>Sar</taxon>
        <taxon>Stramenopiles</taxon>
        <taxon>Oomycota</taxon>
        <taxon>Peronosporomycetes</taxon>
        <taxon>Peronosporales</taxon>
        <taxon>Peronosporaceae</taxon>
        <taxon>Phytophthora</taxon>
    </lineage>
</organism>